<evidence type="ECO:0000256" key="4">
    <source>
        <dbReference type="ARBA" id="ARBA00012583"/>
    </source>
</evidence>
<evidence type="ECO:0000256" key="9">
    <source>
        <dbReference type="ARBA" id="ARBA00022968"/>
    </source>
</evidence>
<comment type="catalytic activity">
    <reaction evidence="12">
        <text>a di-trans,poly-cis-dolichyl phosphate + UDP-alpha-D-glucose = a di-trans,poly-cis-dolichyl beta-D-glucosyl phosphate + UDP</text>
        <dbReference type="Rhea" id="RHEA:15401"/>
        <dbReference type="Rhea" id="RHEA-COMP:19498"/>
        <dbReference type="Rhea" id="RHEA-COMP:19502"/>
        <dbReference type="ChEBI" id="CHEBI:57525"/>
        <dbReference type="ChEBI" id="CHEBI:57683"/>
        <dbReference type="ChEBI" id="CHEBI:58223"/>
        <dbReference type="ChEBI" id="CHEBI:58885"/>
        <dbReference type="EC" id="2.4.1.117"/>
    </reaction>
    <physiologicalReaction direction="left-to-right" evidence="12">
        <dbReference type="Rhea" id="RHEA:15402"/>
    </physiologicalReaction>
</comment>
<evidence type="ECO:0000256" key="5">
    <source>
        <dbReference type="ARBA" id="ARBA00022676"/>
    </source>
</evidence>
<keyword evidence="9" id="KW-0735">Signal-anchor</keyword>
<evidence type="ECO:0000256" key="10">
    <source>
        <dbReference type="ARBA" id="ARBA00022989"/>
    </source>
</evidence>
<accession>A0A330L7H4</accession>
<evidence type="ECO:0000256" key="3">
    <source>
        <dbReference type="ARBA" id="ARBA00006739"/>
    </source>
</evidence>
<name>A0A330L7H4_9BACT</name>
<dbReference type="AlphaFoldDB" id="A0A330L7H4"/>
<comment type="pathway">
    <text evidence="2">Protein modification; protein glycosylation.</text>
</comment>
<evidence type="ECO:0000256" key="1">
    <source>
        <dbReference type="ARBA" id="ARBA00004389"/>
    </source>
</evidence>
<keyword evidence="5 14" id="KW-0328">Glycosyltransferase</keyword>
<feature type="domain" description="Glycosyltransferase 2-like" evidence="13">
    <location>
        <begin position="17"/>
        <end position="188"/>
    </location>
</feature>
<keyword evidence="8" id="KW-0256">Endoplasmic reticulum</keyword>
<sequence length="273" mass="30153">MKNPVTQEEFYRVLDLSIVIPAHNEATRILPHLRSIRDNLSRQDRSYEIIVVDDGSQDDTVKVVRTFAKTEPALRVIPLPTCMGKGGAVRQGMLAARGRLQLFTDADGATAITELDRLEQAIRNGADMAIGSRSLASQQPDFEVNARWHRSLLGGCFNALVRLGGIQGVGDTQCGFKLFERSVARDLFSVSTINGYGFDLELLFVAQRRGYRIAEVPVNWTDQPGSKVRLVRDSIAMLREFTIIHRNAARGYYSPLAAPDPVTSLSATAPIPE</sequence>
<keyword evidence="6 14" id="KW-0808">Transferase</keyword>
<dbReference type="Gene3D" id="3.90.550.10">
    <property type="entry name" value="Spore Coat Polysaccharide Biosynthesis Protein SpsA, Chain A"/>
    <property type="match status" value="1"/>
</dbReference>
<dbReference type="Pfam" id="PF00535">
    <property type="entry name" value="Glycos_transf_2"/>
    <property type="match status" value="1"/>
</dbReference>
<evidence type="ECO:0000256" key="12">
    <source>
        <dbReference type="ARBA" id="ARBA00045097"/>
    </source>
</evidence>
<proteinExistence type="inferred from homology"/>
<evidence type="ECO:0000256" key="8">
    <source>
        <dbReference type="ARBA" id="ARBA00022824"/>
    </source>
</evidence>
<evidence type="ECO:0000256" key="2">
    <source>
        <dbReference type="ARBA" id="ARBA00004922"/>
    </source>
</evidence>
<keyword evidence="15" id="KW-1185">Reference proteome</keyword>
<reference evidence="15" key="1">
    <citation type="submission" date="2018-04" db="EMBL/GenBank/DDBJ databases">
        <authorList>
            <person name="Lucker S."/>
            <person name="Sakoula D."/>
        </authorList>
    </citation>
    <scope>NUCLEOTIDE SEQUENCE [LARGE SCALE GENOMIC DNA]</scope>
</reference>
<protein>
    <recommendedName>
        <fullName evidence="4">dolichyl-phosphate beta-glucosyltransferase</fullName>
        <ecNumber evidence="4">2.4.1.117</ecNumber>
    </recommendedName>
</protein>
<evidence type="ECO:0000256" key="11">
    <source>
        <dbReference type="ARBA" id="ARBA00023136"/>
    </source>
</evidence>
<dbReference type="SUPFAM" id="SSF53448">
    <property type="entry name" value="Nucleotide-diphospho-sugar transferases"/>
    <property type="match status" value="1"/>
</dbReference>
<dbReference type="Proteomes" id="UP000248168">
    <property type="component" value="Unassembled WGS sequence"/>
</dbReference>
<dbReference type="InterPro" id="IPR035518">
    <property type="entry name" value="DPG_synthase"/>
</dbReference>
<dbReference type="RefSeq" id="WP_181416854.1">
    <property type="nucleotide sequence ID" value="NZ_OUNR01000017.1"/>
</dbReference>
<comment type="similarity">
    <text evidence="3">Belongs to the glycosyltransferase 2 family.</text>
</comment>
<dbReference type="PANTHER" id="PTHR10859:SF91">
    <property type="entry name" value="DOLICHYL-PHOSPHATE BETA-GLUCOSYLTRANSFERASE"/>
    <property type="match status" value="1"/>
</dbReference>
<gene>
    <name evidence="14" type="ORF">NITLEN_40286</name>
</gene>
<dbReference type="InterPro" id="IPR029044">
    <property type="entry name" value="Nucleotide-diphossugar_trans"/>
</dbReference>
<dbReference type="CDD" id="cd04188">
    <property type="entry name" value="DPG_synthase"/>
    <property type="match status" value="1"/>
</dbReference>
<evidence type="ECO:0000259" key="13">
    <source>
        <dbReference type="Pfam" id="PF00535"/>
    </source>
</evidence>
<dbReference type="GO" id="GO:0006487">
    <property type="term" value="P:protein N-linked glycosylation"/>
    <property type="evidence" value="ECO:0007669"/>
    <property type="project" value="TreeGrafter"/>
</dbReference>
<comment type="subcellular location">
    <subcellularLocation>
        <location evidence="1">Endoplasmic reticulum membrane</location>
        <topology evidence="1">Single-pass membrane protein</topology>
    </subcellularLocation>
</comment>
<dbReference type="PANTHER" id="PTHR10859">
    <property type="entry name" value="GLYCOSYL TRANSFERASE"/>
    <property type="match status" value="1"/>
</dbReference>
<evidence type="ECO:0000313" key="14">
    <source>
        <dbReference type="EMBL" id="SPP65813.1"/>
    </source>
</evidence>
<dbReference type="InParanoid" id="A0A330L7H4"/>
<keyword evidence="11" id="KW-0472">Membrane</keyword>
<dbReference type="EC" id="2.4.1.117" evidence="4"/>
<dbReference type="InterPro" id="IPR001173">
    <property type="entry name" value="Glyco_trans_2-like"/>
</dbReference>
<keyword evidence="7" id="KW-0812">Transmembrane</keyword>
<keyword evidence="10" id="KW-1133">Transmembrane helix</keyword>
<evidence type="ECO:0000256" key="6">
    <source>
        <dbReference type="ARBA" id="ARBA00022679"/>
    </source>
</evidence>
<dbReference type="EMBL" id="OUNR01000017">
    <property type="protein sequence ID" value="SPP65813.1"/>
    <property type="molecule type" value="Genomic_DNA"/>
</dbReference>
<organism evidence="14 15">
    <name type="scientific">Nitrospira lenta</name>
    <dbReference type="NCBI Taxonomy" id="1436998"/>
    <lineage>
        <taxon>Bacteria</taxon>
        <taxon>Pseudomonadati</taxon>
        <taxon>Nitrospirota</taxon>
        <taxon>Nitrospiria</taxon>
        <taxon>Nitrospirales</taxon>
        <taxon>Nitrospiraceae</taxon>
        <taxon>Nitrospira</taxon>
    </lineage>
</organism>
<evidence type="ECO:0000256" key="7">
    <source>
        <dbReference type="ARBA" id="ARBA00022692"/>
    </source>
</evidence>
<dbReference type="GO" id="GO:0004581">
    <property type="term" value="F:dolichyl-phosphate beta-glucosyltransferase activity"/>
    <property type="evidence" value="ECO:0007669"/>
    <property type="project" value="UniProtKB-EC"/>
</dbReference>
<evidence type="ECO:0000313" key="15">
    <source>
        <dbReference type="Proteomes" id="UP000248168"/>
    </source>
</evidence>